<gene>
    <name evidence="6" type="primary">LOC111602741</name>
</gene>
<dbReference type="GO" id="GO:0016020">
    <property type="term" value="C:membrane"/>
    <property type="evidence" value="ECO:0007669"/>
    <property type="project" value="UniProtKB-SubCell"/>
</dbReference>
<comment type="subcellular location">
    <subcellularLocation>
        <location evidence="4">Membrane</location>
        <topology evidence="4">Multi-pass membrane protein</topology>
    </subcellularLocation>
</comment>
<evidence type="ECO:0000256" key="2">
    <source>
        <dbReference type="ARBA" id="ARBA00022989"/>
    </source>
</evidence>
<keyword evidence="4" id="KW-0406">Ion transport</keyword>
<reference evidence="6" key="1">
    <citation type="submission" date="2025-08" db="UniProtKB">
        <authorList>
            <consortium name="RefSeq"/>
        </authorList>
    </citation>
    <scope>IDENTIFICATION</scope>
    <source>
        <strain evidence="6">15085-1641.00</strain>
        <tissue evidence="6">Whole body</tissue>
    </source>
</reference>
<proteinExistence type="inferred from homology"/>
<keyword evidence="4" id="KW-0186">Copper</keyword>
<comment type="similarity">
    <text evidence="4">Belongs to the copper transporter (Ctr) (TC 1.A.56) family. SLC31A subfamily.</text>
</comment>
<sequence>MDLMTMDHGDDHGTVAAAKTCPMIMVFHGGHCERILWRSWVAYTVTEFAFSCIAFFVMSFLYELLKFLRVQLARRDARREAEQLAAEQRRKNLNDCGAGCSETPLAEIRDKTYWERIFNMPHVIQSLLNFVQIIISYLLMLVFMNFNYWLCLSVILGLAFGYFFFGWVKKDPQDSDCCP</sequence>
<dbReference type="GO" id="GO:0005375">
    <property type="term" value="F:copper ion transmembrane transporter activity"/>
    <property type="evidence" value="ECO:0007669"/>
    <property type="project" value="UniProtKB-UniRule"/>
</dbReference>
<dbReference type="GeneID" id="111602741"/>
<keyword evidence="3 4" id="KW-0472">Membrane</keyword>
<feature type="transmembrane region" description="Helical" evidence="4">
    <location>
        <begin position="40"/>
        <end position="65"/>
    </location>
</feature>
<evidence type="ECO:0000256" key="3">
    <source>
        <dbReference type="ARBA" id="ARBA00023136"/>
    </source>
</evidence>
<feature type="transmembrane region" description="Helical" evidence="4">
    <location>
        <begin position="146"/>
        <end position="165"/>
    </location>
</feature>
<accession>A0A6J1M6N2</accession>
<dbReference type="KEGG" id="dhe:111602741"/>
<evidence type="ECO:0000313" key="5">
    <source>
        <dbReference type="Proteomes" id="UP000504633"/>
    </source>
</evidence>
<keyword evidence="1 4" id="KW-0812">Transmembrane</keyword>
<dbReference type="RefSeq" id="XP_023175762.1">
    <property type="nucleotide sequence ID" value="XM_023319994.2"/>
</dbReference>
<keyword evidence="4" id="KW-0813">Transport</keyword>
<dbReference type="OMA" id="YWLCLAV"/>
<dbReference type="OrthoDB" id="161814at2759"/>
<name>A0A6J1M6N2_DROHY</name>
<feature type="transmembrane region" description="Helical" evidence="4">
    <location>
        <begin position="117"/>
        <end position="140"/>
    </location>
</feature>
<dbReference type="CTD" id="40989"/>
<dbReference type="Proteomes" id="UP000504633">
    <property type="component" value="Unplaced"/>
</dbReference>
<dbReference type="AlphaFoldDB" id="A0A6J1M6N2"/>
<protein>
    <recommendedName>
        <fullName evidence="4">Copper transport protein</fullName>
    </recommendedName>
</protein>
<keyword evidence="4" id="KW-0187">Copper transport</keyword>
<organism evidence="5 6">
    <name type="scientific">Drosophila hydei</name>
    <name type="common">Fruit fly</name>
    <dbReference type="NCBI Taxonomy" id="7224"/>
    <lineage>
        <taxon>Eukaryota</taxon>
        <taxon>Metazoa</taxon>
        <taxon>Ecdysozoa</taxon>
        <taxon>Arthropoda</taxon>
        <taxon>Hexapoda</taxon>
        <taxon>Insecta</taxon>
        <taxon>Pterygota</taxon>
        <taxon>Neoptera</taxon>
        <taxon>Endopterygota</taxon>
        <taxon>Diptera</taxon>
        <taxon>Brachycera</taxon>
        <taxon>Muscomorpha</taxon>
        <taxon>Ephydroidea</taxon>
        <taxon>Drosophilidae</taxon>
        <taxon>Drosophila</taxon>
    </lineage>
</organism>
<keyword evidence="5" id="KW-1185">Reference proteome</keyword>
<dbReference type="PANTHER" id="PTHR12483:SF115">
    <property type="entry name" value="COPPER TRANSPORT PROTEIN"/>
    <property type="match status" value="1"/>
</dbReference>
<evidence type="ECO:0000256" key="4">
    <source>
        <dbReference type="RuleBase" id="RU367022"/>
    </source>
</evidence>
<dbReference type="PANTHER" id="PTHR12483">
    <property type="entry name" value="SOLUTE CARRIER FAMILY 31 COPPER TRANSPORTERS"/>
    <property type="match status" value="1"/>
</dbReference>
<dbReference type="InterPro" id="IPR007274">
    <property type="entry name" value="Cop_transporter"/>
</dbReference>
<evidence type="ECO:0000256" key="1">
    <source>
        <dbReference type="ARBA" id="ARBA00022692"/>
    </source>
</evidence>
<evidence type="ECO:0000313" key="6">
    <source>
        <dbReference type="RefSeq" id="XP_023175762.1"/>
    </source>
</evidence>
<keyword evidence="2 4" id="KW-1133">Transmembrane helix</keyword>
<dbReference type="Pfam" id="PF04145">
    <property type="entry name" value="Ctr"/>
    <property type="match status" value="1"/>
</dbReference>